<dbReference type="InterPro" id="IPR050601">
    <property type="entry name" value="CPA3_antiporter_subunitC"/>
</dbReference>
<name>A0A1D8GFQ6_9FIRM</name>
<evidence type="ECO:0000256" key="7">
    <source>
        <dbReference type="SAM" id="Phobius"/>
    </source>
</evidence>
<dbReference type="PANTHER" id="PTHR34583:SF2">
    <property type="entry name" value="ANTIPORTER SUBUNIT MNHC2-RELATED"/>
    <property type="match status" value="1"/>
</dbReference>
<keyword evidence="4 7" id="KW-0812">Transmembrane</keyword>
<evidence type="ECO:0000256" key="3">
    <source>
        <dbReference type="ARBA" id="ARBA00022475"/>
    </source>
</evidence>
<evidence type="ECO:0000256" key="4">
    <source>
        <dbReference type="ARBA" id="ARBA00022692"/>
    </source>
</evidence>
<comment type="similarity">
    <text evidence="2">Belongs to the CPA3 antiporters (TC 2.A.63) subunit C family.</text>
</comment>
<protein>
    <submittedName>
        <fullName evidence="8">Sodium:proton antiporter</fullName>
    </submittedName>
</protein>
<dbReference type="InterPro" id="IPR039428">
    <property type="entry name" value="NUOK/Mnh_C1-like"/>
</dbReference>
<dbReference type="PANTHER" id="PTHR34583">
    <property type="entry name" value="ANTIPORTER SUBUNIT MNHC2-RELATED"/>
    <property type="match status" value="1"/>
</dbReference>
<keyword evidence="9" id="KW-1185">Reference proteome</keyword>
<keyword evidence="3" id="KW-1003">Cell membrane</keyword>
<dbReference type="AlphaFoldDB" id="A0A1D8GFQ6"/>
<dbReference type="Gene3D" id="1.10.287.3510">
    <property type="match status" value="1"/>
</dbReference>
<proteinExistence type="inferred from homology"/>
<evidence type="ECO:0000256" key="6">
    <source>
        <dbReference type="ARBA" id="ARBA00023136"/>
    </source>
</evidence>
<evidence type="ECO:0000256" key="5">
    <source>
        <dbReference type="ARBA" id="ARBA00022989"/>
    </source>
</evidence>
<dbReference type="GO" id="GO:0005886">
    <property type="term" value="C:plasma membrane"/>
    <property type="evidence" value="ECO:0007669"/>
    <property type="project" value="UniProtKB-SubCell"/>
</dbReference>
<dbReference type="OrthoDB" id="9799219at2"/>
<evidence type="ECO:0000313" key="8">
    <source>
        <dbReference type="EMBL" id="AOT69705.1"/>
    </source>
</evidence>
<feature type="transmembrane region" description="Helical" evidence="7">
    <location>
        <begin position="29"/>
        <end position="49"/>
    </location>
</feature>
<accession>A0A1D8GFQ6</accession>
<evidence type="ECO:0000313" key="9">
    <source>
        <dbReference type="Proteomes" id="UP000095743"/>
    </source>
</evidence>
<keyword evidence="6 7" id="KW-0472">Membrane</keyword>
<evidence type="ECO:0000256" key="2">
    <source>
        <dbReference type="ARBA" id="ARBA00010388"/>
    </source>
</evidence>
<feature type="transmembrane region" description="Helical" evidence="7">
    <location>
        <begin position="70"/>
        <end position="91"/>
    </location>
</feature>
<comment type="subcellular location">
    <subcellularLocation>
        <location evidence="1">Cell membrane</location>
        <topology evidence="1">Multi-pass membrane protein</topology>
    </subcellularLocation>
</comment>
<dbReference type="Proteomes" id="UP000095743">
    <property type="component" value="Chromosome"/>
</dbReference>
<keyword evidence="5 7" id="KW-1133">Transmembrane helix</keyword>
<gene>
    <name evidence="8" type="ORF">Gferi_08995</name>
</gene>
<dbReference type="RefSeq" id="WP_069975688.1">
    <property type="nucleotide sequence ID" value="NZ_CP017269.1"/>
</dbReference>
<reference evidence="8 9" key="1">
    <citation type="submission" date="2016-09" db="EMBL/GenBank/DDBJ databases">
        <title>Genomic analysis reveals versatility of anaerobic energy metabolism of Geosporobacter ferrireducens IRF9 of phylum Firmicutes.</title>
        <authorList>
            <person name="Kim S.-J."/>
        </authorList>
    </citation>
    <scope>NUCLEOTIDE SEQUENCE [LARGE SCALE GENOMIC DNA]</scope>
    <source>
        <strain evidence="8 9">IRF9</strain>
    </source>
</reference>
<organism evidence="8 9">
    <name type="scientific">Geosporobacter ferrireducens</name>
    <dbReference type="NCBI Taxonomy" id="1424294"/>
    <lineage>
        <taxon>Bacteria</taxon>
        <taxon>Bacillati</taxon>
        <taxon>Bacillota</taxon>
        <taxon>Clostridia</taxon>
        <taxon>Peptostreptococcales</taxon>
        <taxon>Thermotaleaceae</taxon>
        <taxon>Geosporobacter</taxon>
    </lineage>
</organism>
<dbReference type="STRING" id="1424294.Gferi_08995"/>
<dbReference type="Pfam" id="PF00420">
    <property type="entry name" value="Oxidored_q2"/>
    <property type="match status" value="1"/>
</dbReference>
<sequence length="108" mass="11956">MINQILCFILLLIALYGLCTQKNIIKSIIFLNIAEVSVILLILSFSSTPGKEIPILPGDIANMVDPLPQALMITTIVVGLTITALALMLAIKLFHYYGTLNWNEILER</sequence>
<evidence type="ECO:0000256" key="1">
    <source>
        <dbReference type="ARBA" id="ARBA00004651"/>
    </source>
</evidence>
<dbReference type="EMBL" id="CP017269">
    <property type="protein sequence ID" value="AOT69705.1"/>
    <property type="molecule type" value="Genomic_DNA"/>
</dbReference>
<dbReference type="KEGG" id="gfe:Gferi_08995"/>